<dbReference type="GeneID" id="13288457"/>
<feature type="compositionally biased region" description="Low complexity" evidence="1">
    <location>
        <begin position="1039"/>
        <end position="1052"/>
    </location>
</feature>
<name>E4ZJ34_LEPMJ</name>
<feature type="compositionally biased region" description="Low complexity" evidence="1">
    <location>
        <begin position="928"/>
        <end position="950"/>
    </location>
</feature>
<dbReference type="SUPFAM" id="SSF82171">
    <property type="entry name" value="DPP6 N-terminal domain-like"/>
    <property type="match status" value="1"/>
</dbReference>
<evidence type="ECO:0000313" key="3">
    <source>
        <dbReference type="EMBL" id="CBX91465.1"/>
    </source>
</evidence>
<feature type="region of interest" description="Disordered" evidence="1">
    <location>
        <begin position="902"/>
        <end position="1084"/>
    </location>
</feature>
<dbReference type="Pfam" id="PF23749">
    <property type="entry name" value="DUF7165"/>
    <property type="match status" value="1"/>
</dbReference>
<organism evidence="4">
    <name type="scientific">Leptosphaeria maculans (strain JN3 / isolate v23.1.3 / race Av1-4-5-6-7-8)</name>
    <name type="common">Blackleg fungus</name>
    <name type="synonym">Phoma lingam</name>
    <dbReference type="NCBI Taxonomy" id="985895"/>
    <lineage>
        <taxon>Eukaryota</taxon>
        <taxon>Fungi</taxon>
        <taxon>Dikarya</taxon>
        <taxon>Ascomycota</taxon>
        <taxon>Pezizomycotina</taxon>
        <taxon>Dothideomycetes</taxon>
        <taxon>Pleosporomycetidae</taxon>
        <taxon>Pleosporales</taxon>
        <taxon>Pleosporineae</taxon>
        <taxon>Leptosphaeriaceae</taxon>
        <taxon>Plenodomus</taxon>
        <taxon>Plenodomus lingam/Leptosphaeria maculans species complex</taxon>
    </lineage>
</organism>
<feature type="compositionally biased region" description="Low complexity" evidence="1">
    <location>
        <begin position="261"/>
        <end position="275"/>
    </location>
</feature>
<feature type="region of interest" description="Disordered" evidence="1">
    <location>
        <begin position="824"/>
        <end position="855"/>
    </location>
</feature>
<dbReference type="AlphaFoldDB" id="E4ZJ34"/>
<dbReference type="InParanoid" id="E4ZJ34"/>
<feature type="region of interest" description="Disordered" evidence="1">
    <location>
        <begin position="185"/>
        <end position="223"/>
    </location>
</feature>
<feature type="compositionally biased region" description="Polar residues" evidence="1">
    <location>
        <begin position="1011"/>
        <end position="1029"/>
    </location>
</feature>
<dbReference type="OrthoDB" id="3925024at2759"/>
<reference evidence="4" key="1">
    <citation type="journal article" date="2011" name="Nat. Commun.">
        <title>Effector diversification within compartments of the Leptosphaeria maculans genome affected by Repeat-Induced Point mutations.</title>
        <authorList>
            <person name="Rouxel T."/>
            <person name="Grandaubert J."/>
            <person name="Hane J.K."/>
            <person name="Hoede C."/>
            <person name="van de Wouw A.P."/>
            <person name="Couloux A."/>
            <person name="Dominguez V."/>
            <person name="Anthouard V."/>
            <person name="Bally P."/>
            <person name="Bourras S."/>
            <person name="Cozijnsen A.J."/>
            <person name="Ciuffetti L.M."/>
            <person name="Degrave A."/>
            <person name="Dilmaghani A."/>
            <person name="Duret L."/>
            <person name="Fudal I."/>
            <person name="Goodwin S.B."/>
            <person name="Gout L."/>
            <person name="Glaser N."/>
            <person name="Linglin J."/>
            <person name="Kema G.H.J."/>
            <person name="Lapalu N."/>
            <person name="Lawrence C.B."/>
            <person name="May K."/>
            <person name="Meyer M."/>
            <person name="Ollivier B."/>
            <person name="Poulain J."/>
            <person name="Schoch C.L."/>
            <person name="Simon A."/>
            <person name="Spatafora J.W."/>
            <person name="Stachowiak A."/>
            <person name="Turgeon B.G."/>
            <person name="Tyler B.M."/>
            <person name="Vincent D."/>
            <person name="Weissenbach J."/>
            <person name="Amselem J."/>
            <person name="Quesneville H."/>
            <person name="Oliver R.P."/>
            <person name="Wincker P."/>
            <person name="Balesdent M.-H."/>
            <person name="Howlett B.J."/>
        </authorList>
    </citation>
    <scope>NUCLEOTIDE SEQUENCE [LARGE SCALE GENOMIC DNA]</scope>
    <source>
        <strain evidence="4">JN3 / isolate v23.1.3 / race Av1-4-5-6-7-8</strain>
    </source>
</reference>
<dbReference type="InterPro" id="IPR015943">
    <property type="entry name" value="WD40/YVTN_repeat-like_dom_sf"/>
</dbReference>
<dbReference type="OMA" id="ISPPLYM"/>
<feature type="domain" description="DUF7165" evidence="2">
    <location>
        <begin position="282"/>
        <end position="595"/>
    </location>
</feature>
<dbReference type="eggNOG" id="ENOG502QTS5">
    <property type="taxonomic scope" value="Eukaryota"/>
</dbReference>
<evidence type="ECO:0000256" key="1">
    <source>
        <dbReference type="SAM" id="MobiDB-lite"/>
    </source>
</evidence>
<feature type="region of interest" description="Disordered" evidence="1">
    <location>
        <begin position="718"/>
        <end position="768"/>
    </location>
</feature>
<sequence length="1142" mass="123693">MDRGKETSRYRQTCSGESDKVRVARLKRLDPRICVFDAVALPDPLTVQCPMFLFCSLDSPVWIIISLIISPFRLPWLLPFALVLVDLDLDLAVVVAAAATTASRHARRRHHRGSTPPSLPLLLLLLLLPPHQPCTTMLGRRPSMHQDHGEQQPTALALEEKDGDNSSRAKGVAFASHHYEGIHAGDSRSASMSSSSSASSSISNLQSPSYMDSSSSSDESARHNTLLSASSISAYSMTMTSTSANTTHHDRPGAVTLTTEPPSTNTIASTSTSAPSSVHAHPSLALLALVSNSASSSALPDRFDVNVSRKGGFVAVYSASHLWLIKTEALPRLFARTLQVKRRPIAVDVTEDGCLLAVLSRPLQVDLYEIHGRQAHDQMITKRRTISLVHEATSVVISPDARILITGNKFGIEVVAIGPQAPETARRTLSAPAGDGLEFSDDGRTLLITGYARKSDGSALFVLPGLYDGPLTEEGEPIPQPPEAAWTGSVLFPESARTARQATLLPDADTGTFSELFAFNAEEDSWGIYDIACQRFTPRKMFLPDHQPWTRSDFLDDAMPAVSPNADLAAVALRMRGTTNIWVYDVPGWDYKPSSNSKALLDAPIKPCFCIPIPKDDATTLQEICALRWLRLNAHVQRLVAVGNSTVLPGKNDVPDAPLVSKGLLVILDFDKRKPAGSPIPAPVKIEYDLDPLCPGERLPEGSIPFDREVELVRTRTMAQHGAQDQDAALARRSSRLGSTPVHHTRTTPLRPPQRPRLAPEDSEELTPEEAQAMFEAPYDNQQPRSHMSLARAATVAAASPANRQHLRALPSRPLEYRRADGTRELPHESDADNWVPPPPAYTPTAAAAGSVSLSHPNVPPVPRLAIPRPSTSSNAIPPVPSLPDMNTLAHLANFSLSNAHSRHSPVASGIPISPPLSPRERERRPSLLHPSTYPSPQSYSTPQSPNSPSLSPRRCGSANPTTSHPYPANPSHIPSRRPISGGRRAVESSIDVRPPPLLNPDLDMTRRGSAPTQPTQRRPTFSHTTNLRSNTLPPPSPSLLSPNLPHHPSTPRLHPSLPRLTSPSDRTRHPSIPRTAPPRSQSQHLDLAYRFTRANGGGAPDVAAGFSYSQSVPDLGARVEGAGEEVRSKGRRGRRVGCVVM</sequence>
<proteinExistence type="predicted"/>
<evidence type="ECO:0000259" key="2">
    <source>
        <dbReference type="Pfam" id="PF23749"/>
    </source>
</evidence>
<dbReference type="InterPro" id="IPR055589">
    <property type="entry name" value="DUF7165"/>
</dbReference>
<keyword evidence="4" id="KW-1185">Reference proteome</keyword>
<dbReference type="STRING" id="985895.E4ZJ34"/>
<accession>E4ZJ34</accession>
<dbReference type="HOGENOM" id="CLU_013158_0_0_1"/>
<feature type="compositionally biased region" description="Low complexity" evidence="1">
    <location>
        <begin position="187"/>
        <end position="218"/>
    </location>
</feature>
<gene>
    <name evidence="3" type="ORF">LEMA_P069730.1</name>
</gene>
<feature type="region of interest" description="Disordered" evidence="1">
    <location>
        <begin position="241"/>
        <end position="275"/>
    </location>
</feature>
<dbReference type="EMBL" id="FP929072">
    <property type="protein sequence ID" value="CBX91465.1"/>
    <property type="molecule type" value="Genomic_DNA"/>
</dbReference>
<dbReference type="VEuPathDB" id="FungiDB:LEMA_P069730.1"/>
<evidence type="ECO:0000313" key="4">
    <source>
        <dbReference type="Proteomes" id="UP000002668"/>
    </source>
</evidence>
<dbReference type="Proteomes" id="UP000002668">
    <property type="component" value="Genome"/>
</dbReference>
<protein>
    <submittedName>
        <fullName evidence="3">Predicted protein</fullName>
    </submittedName>
</protein>
<dbReference type="Gene3D" id="2.130.10.10">
    <property type="entry name" value="YVTN repeat-like/Quinoprotein amine dehydrogenase"/>
    <property type="match status" value="1"/>
</dbReference>